<gene>
    <name evidence="1" type="ORF">Vadar_007864</name>
</gene>
<evidence type="ECO:0000313" key="2">
    <source>
        <dbReference type="Proteomes" id="UP000828048"/>
    </source>
</evidence>
<comment type="caution">
    <text evidence="1">The sequence shown here is derived from an EMBL/GenBank/DDBJ whole genome shotgun (WGS) entry which is preliminary data.</text>
</comment>
<reference evidence="1 2" key="1">
    <citation type="journal article" date="2021" name="Hortic Res">
        <title>High-quality reference genome and annotation aids understanding of berry development for evergreen blueberry (Vaccinium darrowii).</title>
        <authorList>
            <person name="Yu J."/>
            <person name="Hulse-Kemp A.M."/>
            <person name="Babiker E."/>
            <person name="Staton M."/>
        </authorList>
    </citation>
    <scope>NUCLEOTIDE SEQUENCE [LARGE SCALE GENOMIC DNA]</scope>
    <source>
        <strain evidence="2">cv. NJ 8807/NJ 8810</strain>
        <tissue evidence="1">Young leaf</tissue>
    </source>
</reference>
<keyword evidence="2" id="KW-1185">Reference proteome</keyword>
<protein>
    <submittedName>
        <fullName evidence="1">Uncharacterized protein</fullName>
    </submittedName>
</protein>
<sequence length="137" mass="15588">MGFGTFSLRGLLDLKERDGFEDLPFGADLGEVFLGLDLPRGVFLEAEEEVGNKKRRQPLDTSTDIDEDEEEQVLLPQSMPLRSLNGLLGLFFFFVLFFSFLLFDDDDDNCRFNITAKTVATIEQKSSERRVQLLSLI</sequence>
<organism evidence="1 2">
    <name type="scientific">Vaccinium darrowii</name>
    <dbReference type="NCBI Taxonomy" id="229202"/>
    <lineage>
        <taxon>Eukaryota</taxon>
        <taxon>Viridiplantae</taxon>
        <taxon>Streptophyta</taxon>
        <taxon>Embryophyta</taxon>
        <taxon>Tracheophyta</taxon>
        <taxon>Spermatophyta</taxon>
        <taxon>Magnoliopsida</taxon>
        <taxon>eudicotyledons</taxon>
        <taxon>Gunneridae</taxon>
        <taxon>Pentapetalae</taxon>
        <taxon>asterids</taxon>
        <taxon>Ericales</taxon>
        <taxon>Ericaceae</taxon>
        <taxon>Vaccinioideae</taxon>
        <taxon>Vaccinieae</taxon>
        <taxon>Vaccinium</taxon>
    </lineage>
</organism>
<name>A0ACB7WYS0_9ERIC</name>
<accession>A0ACB7WYS0</accession>
<dbReference type="Proteomes" id="UP000828048">
    <property type="component" value="Chromosome 2"/>
</dbReference>
<evidence type="ECO:0000313" key="1">
    <source>
        <dbReference type="EMBL" id="KAH7833582.1"/>
    </source>
</evidence>
<dbReference type="EMBL" id="CM037152">
    <property type="protein sequence ID" value="KAH7833582.1"/>
    <property type="molecule type" value="Genomic_DNA"/>
</dbReference>
<proteinExistence type="predicted"/>